<evidence type="ECO:0000313" key="3">
    <source>
        <dbReference type="EMBL" id="RXR23450.1"/>
    </source>
</evidence>
<keyword evidence="1" id="KW-1133">Transmembrane helix</keyword>
<dbReference type="AlphaFoldDB" id="A0A4Q1KAN5"/>
<reference evidence="4" key="1">
    <citation type="submission" date="2019-01" db="EMBL/GenBank/DDBJ databases">
        <title>Cytophagaceae bacterium strain CAR-16.</title>
        <authorList>
            <person name="Chen W.-M."/>
        </authorList>
    </citation>
    <scope>NUCLEOTIDE SEQUENCE [LARGE SCALE GENOMIC DNA]</scope>
    <source>
        <strain evidence="4">WWJ-16</strain>
    </source>
</reference>
<protein>
    <submittedName>
        <fullName evidence="3">2TM domain-containing protein</fullName>
    </submittedName>
</protein>
<dbReference type="Proteomes" id="UP000289857">
    <property type="component" value="Unassembled WGS sequence"/>
</dbReference>
<dbReference type="InterPro" id="IPR025698">
    <property type="entry name" value="2TM_dom"/>
</dbReference>
<gene>
    <name evidence="3" type="ORF">EQG61_05640</name>
</gene>
<proteinExistence type="predicted"/>
<evidence type="ECO:0000259" key="2">
    <source>
        <dbReference type="Pfam" id="PF13239"/>
    </source>
</evidence>
<keyword evidence="4" id="KW-1185">Reference proteome</keyword>
<feature type="transmembrane region" description="Helical" evidence="1">
    <location>
        <begin position="21"/>
        <end position="40"/>
    </location>
</feature>
<sequence length="99" mass="11454">MTPEDQFAYEAAQERVKKIKGLYTHAFVYVVVNALIIFSIARELPDNETLFQPGVFSTAFFWGIGLLGHALSVIIPEFILGKDWEERKIQQYMEDEKKK</sequence>
<evidence type="ECO:0000313" key="4">
    <source>
        <dbReference type="Proteomes" id="UP000289857"/>
    </source>
</evidence>
<evidence type="ECO:0000256" key="1">
    <source>
        <dbReference type="SAM" id="Phobius"/>
    </source>
</evidence>
<name>A0A4Q1KAN5_9FLAO</name>
<dbReference type="OrthoDB" id="1495672at2"/>
<keyword evidence="1" id="KW-0812">Transmembrane</keyword>
<organism evidence="3 4">
    <name type="scientific">Flavobacterium stagni</name>
    <dbReference type="NCBI Taxonomy" id="2506421"/>
    <lineage>
        <taxon>Bacteria</taxon>
        <taxon>Pseudomonadati</taxon>
        <taxon>Bacteroidota</taxon>
        <taxon>Flavobacteriia</taxon>
        <taxon>Flavobacteriales</taxon>
        <taxon>Flavobacteriaceae</taxon>
        <taxon>Flavobacterium</taxon>
    </lineage>
</organism>
<accession>A0A4Q1KAN5</accession>
<comment type="caution">
    <text evidence="3">The sequence shown here is derived from an EMBL/GenBank/DDBJ whole genome shotgun (WGS) entry which is preliminary data.</text>
</comment>
<dbReference type="RefSeq" id="WP_129460929.1">
    <property type="nucleotide sequence ID" value="NZ_SBKN01000002.1"/>
</dbReference>
<dbReference type="EMBL" id="SBKN01000002">
    <property type="protein sequence ID" value="RXR23450.1"/>
    <property type="molecule type" value="Genomic_DNA"/>
</dbReference>
<feature type="transmembrane region" description="Helical" evidence="1">
    <location>
        <begin position="60"/>
        <end position="80"/>
    </location>
</feature>
<dbReference type="Pfam" id="PF13239">
    <property type="entry name" value="2TM"/>
    <property type="match status" value="1"/>
</dbReference>
<feature type="domain" description="2TM" evidence="2">
    <location>
        <begin position="11"/>
        <end position="94"/>
    </location>
</feature>
<keyword evidence="1" id="KW-0472">Membrane</keyword>